<evidence type="ECO:0000313" key="9">
    <source>
        <dbReference type="WBParaSite" id="ECPE_0000478301-mRNA-1"/>
    </source>
</evidence>
<keyword evidence="6" id="KW-0106">Calcium</keyword>
<dbReference type="AlphaFoldDB" id="A0A183ACT6"/>
<dbReference type="GO" id="GO:0005886">
    <property type="term" value="C:plasma membrane"/>
    <property type="evidence" value="ECO:0007669"/>
    <property type="project" value="TreeGrafter"/>
</dbReference>
<name>A0A183ACT6_9TREM</name>
<dbReference type="WBParaSite" id="ECPE_0000478301-mRNA-1">
    <property type="protein sequence ID" value="ECPE_0000478301-mRNA-1"/>
    <property type="gene ID" value="ECPE_0000478301"/>
</dbReference>
<evidence type="ECO:0000256" key="2">
    <source>
        <dbReference type="ARBA" id="ARBA00007831"/>
    </source>
</evidence>
<dbReference type="InterPro" id="IPR037104">
    <property type="entry name" value="Annexin_sf"/>
</dbReference>
<keyword evidence="5 6" id="KW-0041">Annexin</keyword>
<proteinExistence type="inferred from homology"/>
<gene>
    <name evidence="7" type="ORF">ECPE_LOCUS4771</name>
</gene>
<dbReference type="InterPro" id="IPR018502">
    <property type="entry name" value="Annexin_repeat"/>
</dbReference>
<dbReference type="GO" id="GO:0012506">
    <property type="term" value="C:vesicle membrane"/>
    <property type="evidence" value="ECO:0007669"/>
    <property type="project" value="TreeGrafter"/>
</dbReference>
<dbReference type="SMART" id="SM00335">
    <property type="entry name" value="ANX"/>
    <property type="match status" value="4"/>
</dbReference>
<dbReference type="SUPFAM" id="SSF47874">
    <property type="entry name" value="Annexin"/>
    <property type="match status" value="1"/>
</dbReference>
<dbReference type="FunFam" id="1.10.220.10:FF:000005">
    <property type="entry name" value="Annexin"/>
    <property type="match status" value="1"/>
</dbReference>
<dbReference type="InterPro" id="IPR018252">
    <property type="entry name" value="Annexin_repeat_CS"/>
</dbReference>
<dbReference type="Pfam" id="PF00191">
    <property type="entry name" value="Annexin"/>
    <property type="match status" value="4"/>
</dbReference>
<dbReference type="EMBL" id="UZAN01041622">
    <property type="protein sequence ID" value="VDP73591.1"/>
    <property type="molecule type" value="Genomic_DNA"/>
</dbReference>
<dbReference type="GO" id="GO:0005737">
    <property type="term" value="C:cytoplasm"/>
    <property type="evidence" value="ECO:0007669"/>
    <property type="project" value="TreeGrafter"/>
</dbReference>
<dbReference type="InterPro" id="IPR001464">
    <property type="entry name" value="Annexin"/>
</dbReference>
<evidence type="ECO:0000313" key="7">
    <source>
        <dbReference type="EMBL" id="VDP73591.1"/>
    </source>
</evidence>
<evidence type="ECO:0000256" key="6">
    <source>
        <dbReference type="RuleBase" id="RU003540"/>
    </source>
</evidence>
<keyword evidence="3" id="KW-0964">Secreted</keyword>
<dbReference type="GO" id="GO:0005544">
    <property type="term" value="F:calcium-dependent phospholipid binding"/>
    <property type="evidence" value="ECO:0007669"/>
    <property type="project" value="UniProtKB-KW"/>
</dbReference>
<dbReference type="PRINTS" id="PR00196">
    <property type="entry name" value="ANNEXIN"/>
</dbReference>
<keyword evidence="4 6" id="KW-0677">Repeat</keyword>
<evidence type="ECO:0000256" key="3">
    <source>
        <dbReference type="ARBA" id="ARBA00022525"/>
    </source>
</evidence>
<dbReference type="PROSITE" id="PS00223">
    <property type="entry name" value="ANNEXIN_1"/>
    <property type="match status" value="1"/>
</dbReference>
<keyword evidence="8" id="KW-1185">Reference proteome</keyword>
<dbReference type="GO" id="GO:0001786">
    <property type="term" value="F:phosphatidylserine binding"/>
    <property type="evidence" value="ECO:0007669"/>
    <property type="project" value="TreeGrafter"/>
</dbReference>
<reference evidence="9" key="1">
    <citation type="submission" date="2016-06" db="UniProtKB">
        <authorList>
            <consortium name="WormBaseParasite"/>
        </authorList>
    </citation>
    <scope>IDENTIFICATION</scope>
</reference>
<comment type="subcellular location">
    <subcellularLocation>
        <location evidence="1">Secreted</location>
    </subcellularLocation>
</comment>
<dbReference type="GO" id="GO:0005634">
    <property type="term" value="C:nucleus"/>
    <property type="evidence" value="ECO:0007669"/>
    <property type="project" value="TreeGrafter"/>
</dbReference>
<dbReference type="OrthoDB" id="37886at2759"/>
<organism evidence="9">
    <name type="scientific">Echinostoma caproni</name>
    <dbReference type="NCBI Taxonomy" id="27848"/>
    <lineage>
        <taxon>Eukaryota</taxon>
        <taxon>Metazoa</taxon>
        <taxon>Spiralia</taxon>
        <taxon>Lophotrochozoa</taxon>
        <taxon>Platyhelminthes</taxon>
        <taxon>Trematoda</taxon>
        <taxon>Digenea</taxon>
        <taxon>Plagiorchiida</taxon>
        <taxon>Echinostomata</taxon>
        <taxon>Echinostomatoidea</taxon>
        <taxon>Echinostomatidae</taxon>
        <taxon>Echinostoma</taxon>
    </lineage>
</organism>
<dbReference type="PROSITE" id="PS51897">
    <property type="entry name" value="ANNEXIN_2"/>
    <property type="match status" value="4"/>
</dbReference>
<evidence type="ECO:0000256" key="1">
    <source>
        <dbReference type="ARBA" id="ARBA00004613"/>
    </source>
</evidence>
<evidence type="ECO:0000313" key="8">
    <source>
        <dbReference type="Proteomes" id="UP000272942"/>
    </source>
</evidence>
<sequence>MSSSYKGTLTYPQTFNPDADADALYKACKGINTDEDTINAIIGHRNQKQRFEIREAYYRKYQKDLVEVLKSNTKGDYDSLLQSLFRGHMKLLAYDLFKGMKGTGTNDTVLNEIICCCNNTEIYMLKKAYDEVLREEEPKKASTRSLEGDVTKETKPPYETLLLRLLRGQREEDSQDRIDQAHRSGNISMLVNERKVEQDVQELYNAGMGQSGKGEPEPFIRILSDRSKYHIKAVWEAYKRKYGSTLVEAITKKFSDPLRGGLNTTLMALVNLRLLLVCQLHESMYGVGTNEDSLIRLVCLRCEIDMATIRKMYHEYFGKSLIDAVKSDTSGDFRKLLIILLGG</sequence>
<dbReference type="Gene3D" id="1.10.220.10">
    <property type="entry name" value="Annexin"/>
    <property type="match status" value="4"/>
</dbReference>
<protein>
    <recommendedName>
        <fullName evidence="6">Annexin</fullName>
    </recommendedName>
</protein>
<dbReference type="GO" id="GO:0005576">
    <property type="term" value="C:extracellular region"/>
    <property type="evidence" value="ECO:0007669"/>
    <property type="project" value="UniProtKB-SubCell"/>
</dbReference>
<evidence type="ECO:0000256" key="4">
    <source>
        <dbReference type="ARBA" id="ARBA00022737"/>
    </source>
</evidence>
<dbReference type="PANTHER" id="PTHR10502">
    <property type="entry name" value="ANNEXIN"/>
    <property type="match status" value="1"/>
</dbReference>
<dbReference type="PANTHER" id="PTHR10502:SF175">
    <property type="entry name" value="ANNEXIN A13"/>
    <property type="match status" value="1"/>
</dbReference>
<dbReference type="Proteomes" id="UP000272942">
    <property type="component" value="Unassembled WGS sequence"/>
</dbReference>
<comment type="similarity">
    <text evidence="2 6">Belongs to the annexin family.</text>
</comment>
<accession>A0A183ACT6</accession>
<comment type="domain">
    <text evidence="6">A pair of annexin repeats may form one binding site for calcium and phospholipid.</text>
</comment>
<keyword evidence="6" id="KW-0111">Calcium/phospholipid-binding</keyword>
<evidence type="ECO:0000256" key="5">
    <source>
        <dbReference type="ARBA" id="ARBA00023216"/>
    </source>
</evidence>
<dbReference type="GO" id="GO:0005509">
    <property type="term" value="F:calcium ion binding"/>
    <property type="evidence" value="ECO:0007669"/>
    <property type="project" value="InterPro"/>
</dbReference>
<reference evidence="7 8" key="2">
    <citation type="submission" date="2018-11" db="EMBL/GenBank/DDBJ databases">
        <authorList>
            <consortium name="Pathogen Informatics"/>
        </authorList>
    </citation>
    <scope>NUCLEOTIDE SEQUENCE [LARGE SCALE GENOMIC DNA]</scope>
    <source>
        <strain evidence="7 8">Egypt</strain>
    </source>
</reference>
<dbReference type="FunFam" id="1.10.220.10:FF:000001">
    <property type="entry name" value="Annexin"/>
    <property type="match status" value="1"/>
</dbReference>